<dbReference type="OrthoDB" id="2858798at2"/>
<protein>
    <submittedName>
        <fullName evidence="1">Uncharacterized protein</fullName>
    </submittedName>
</protein>
<dbReference type="RefSeq" id="WP_145080461.1">
    <property type="nucleotide sequence ID" value="NZ_DAMBUX010000027.1"/>
</dbReference>
<proteinExistence type="predicted"/>
<dbReference type="Proteomes" id="UP000315343">
    <property type="component" value="Unassembled WGS sequence"/>
</dbReference>
<dbReference type="InterPro" id="IPR046141">
    <property type="entry name" value="DUF6143"/>
</dbReference>
<gene>
    <name evidence="1" type="ORF">LY60_00880</name>
</gene>
<name>A0A562JHA5_9FIRM</name>
<accession>A0A562JHA5</accession>
<keyword evidence="2" id="KW-1185">Reference proteome</keyword>
<reference evidence="1 2" key="1">
    <citation type="submission" date="2019-07" db="EMBL/GenBank/DDBJ databases">
        <title>Genomic Encyclopedia of Type Strains, Phase I: the one thousand microbial genomes (KMG-I) project.</title>
        <authorList>
            <person name="Kyrpides N."/>
        </authorList>
    </citation>
    <scope>NUCLEOTIDE SEQUENCE [LARGE SCALE GENOMIC DNA]</scope>
    <source>
        <strain evidence="1 2">DSM 13558</strain>
    </source>
</reference>
<evidence type="ECO:0000313" key="1">
    <source>
        <dbReference type="EMBL" id="TWH82579.1"/>
    </source>
</evidence>
<comment type="caution">
    <text evidence="1">The sequence shown here is derived from an EMBL/GenBank/DDBJ whole genome shotgun (WGS) entry which is preliminary data.</text>
</comment>
<dbReference type="AlphaFoldDB" id="A0A562JHA5"/>
<organism evidence="1 2">
    <name type="scientific">Sedimentibacter saalensis</name>
    <dbReference type="NCBI Taxonomy" id="130788"/>
    <lineage>
        <taxon>Bacteria</taxon>
        <taxon>Bacillati</taxon>
        <taxon>Bacillota</taxon>
        <taxon>Tissierellia</taxon>
        <taxon>Sedimentibacter</taxon>
    </lineage>
</organism>
<evidence type="ECO:0000313" key="2">
    <source>
        <dbReference type="Proteomes" id="UP000315343"/>
    </source>
</evidence>
<dbReference type="Pfam" id="PF19640">
    <property type="entry name" value="DUF6143"/>
    <property type="match status" value="1"/>
</dbReference>
<dbReference type="EMBL" id="VLKH01000002">
    <property type="protein sequence ID" value="TWH82579.1"/>
    <property type="molecule type" value="Genomic_DNA"/>
</dbReference>
<sequence length="210" mass="23618">MYNYMYRNKPRFDGNLYNQNIYCTQETPQENNNTLIYPDKMNYVVDVPINLAKSLEGKYFIGFADYLSFGEGTNTWARLYNPPDSGVNLHVTVWTVSDIASSYTAQIWFNTNAPGLVENSRNITPANTAMVPLPMPKIRLQYTNSTRGIPSGGVLAFLRRGQPGTTLVDDEQGKFIFPPGGSFTIFLSNPQTPSQFASASIAFGWWEEPR</sequence>